<evidence type="ECO:0000313" key="3">
    <source>
        <dbReference type="Proteomes" id="UP000315759"/>
    </source>
</evidence>
<dbReference type="EMBL" id="VIFX01000061">
    <property type="protein sequence ID" value="TQR82732.1"/>
    <property type="molecule type" value="Genomic_DNA"/>
</dbReference>
<evidence type="ECO:0000256" key="1">
    <source>
        <dbReference type="SAM" id="SignalP"/>
    </source>
</evidence>
<dbReference type="Proteomes" id="UP000315759">
    <property type="component" value="Unassembled WGS sequence"/>
</dbReference>
<evidence type="ECO:0000313" key="2">
    <source>
        <dbReference type="EMBL" id="TQR82732.1"/>
    </source>
</evidence>
<dbReference type="AlphaFoldDB" id="A0A544VRX8"/>
<reference evidence="2 3" key="1">
    <citation type="submission" date="2018-10" db="EMBL/GenBank/DDBJ databases">
        <title>Draft genome of Mycobacterium hodleri strain B.</title>
        <authorList>
            <person name="Amande T.J."/>
            <person name="Mcgenity T.J."/>
        </authorList>
    </citation>
    <scope>NUCLEOTIDE SEQUENCE [LARGE SCALE GENOMIC DNA]</scope>
    <source>
        <strain evidence="2 3">B</strain>
    </source>
</reference>
<organism evidence="2 3">
    <name type="scientific">Mycolicibacterium hodleri</name>
    <dbReference type="NCBI Taxonomy" id="49897"/>
    <lineage>
        <taxon>Bacteria</taxon>
        <taxon>Bacillati</taxon>
        <taxon>Actinomycetota</taxon>
        <taxon>Actinomycetes</taxon>
        <taxon>Mycobacteriales</taxon>
        <taxon>Mycobacteriaceae</taxon>
        <taxon>Mycolicibacterium</taxon>
    </lineage>
</organism>
<feature type="chain" id="PRO_5022237205" description="DUF4333 domain-containing protein" evidence="1">
    <location>
        <begin position="30"/>
        <end position="109"/>
    </location>
</feature>
<comment type="caution">
    <text evidence="2">The sequence shown here is derived from an EMBL/GenBank/DDBJ whole genome shotgun (WGS) entry which is preliminary data.</text>
</comment>
<keyword evidence="3" id="KW-1185">Reference proteome</keyword>
<name>A0A544VRX8_9MYCO</name>
<evidence type="ECO:0008006" key="4">
    <source>
        <dbReference type="Google" id="ProtNLM"/>
    </source>
</evidence>
<keyword evidence="1" id="KW-0732">Signal</keyword>
<dbReference type="RefSeq" id="WP_142555674.1">
    <property type="nucleotide sequence ID" value="NZ_VIFX01000061.1"/>
</dbReference>
<gene>
    <name evidence="2" type="ORF">D8S82_30495</name>
</gene>
<feature type="signal peptide" evidence="1">
    <location>
        <begin position="1"/>
        <end position="29"/>
    </location>
</feature>
<accession>A0A544VRX8</accession>
<proteinExistence type="predicted"/>
<protein>
    <recommendedName>
        <fullName evidence="4">DUF4333 domain-containing protein</fullName>
    </recommendedName>
</protein>
<sequence>MRPSFILSTFVTCAAVAVTSLVAPAVASADQTAQETINQLQSEGFTVNVDRVGSGRIENCVVTGVRNPQSQTRNVRDYYGGRDANGDRKYRIVEVVVSRSISVSLDCST</sequence>